<dbReference type="EMBL" id="AE017226">
    <property type="protein sequence ID" value="AAS13184.1"/>
    <property type="molecule type" value="Genomic_DNA"/>
</dbReference>
<reference evidence="1 2" key="1">
    <citation type="journal article" date="2004" name="Proc. Natl. Acad. Sci. U.S.A.">
        <title>Comparison of the genome of the oral pathogen Treponema denticola with other spirochete genomes.</title>
        <authorList>
            <person name="Seshadri R."/>
            <person name="Myers G.S."/>
            <person name="Tettelin H."/>
            <person name="Eisen J.A."/>
            <person name="Heidelberg J.F."/>
            <person name="Dodson R.J."/>
            <person name="Davidsen T.M."/>
            <person name="DeBoy R.T."/>
            <person name="Fouts D.E."/>
            <person name="Haft D.H."/>
            <person name="Selengut J."/>
            <person name="Ren Q."/>
            <person name="Brinkac L.M."/>
            <person name="Madupu R."/>
            <person name="Kolonay J."/>
            <person name="Durkin S.A."/>
            <person name="Daugherty S.C."/>
            <person name="Shetty J."/>
            <person name="Shvartsbeyn A."/>
            <person name="Gebregeorgis E."/>
            <person name="Geer K."/>
            <person name="Tsegaye G."/>
            <person name="Malek J."/>
            <person name="Ayodeji B."/>
            <person name="Shatsman S."/>
            <person name="McLeod M.P."/>
            <person name="Smajs D."/>
            <person name="Howell J.K."/>
            <person name="Pal S."/>
            <person name="Amin A."/>
            <person name="Vashisth P."/>
            <person name="McNeill T.Z."/>
            <person name="Xiang Q."/>
            <person name="Sodergren E."/>
            <person name="Baca E."/>
            <person name="Weinstock G.M."/>
            <person name="Norris S.J."/>
            <person name="Fraser C.M."/>
            <person name="Paulsen I.T."/>
        </authorList>
    </citation>
    <scope>NUCLEOTIDE SEQUENCE [LARGE SCALE GENOMIC DNA]</scope>
    <source>
        <strain evidence="2">ATCC 35405 / DSM 14222 / CIP 103919 / JCM 8153 / KCTC 15104</strain>
    </source>
</reference>
<keyword evidence="2" id="KW-1185">Reference proteome</keyword>
<evidence type="ECO:0000313" key="1">
    <source>
        <dbReference type="EMBL" id="AAS13184.1"/>
    </source>
</evidence>
<sequence>MRLNSCRTVYPSSIISVNKKGASDIKQKPFGAPYLNLKNNP</sequence>
<gene>
    <name evidence="1" type="ordered locus">TDE_2667</name>
</gene>
<name>Q73JA8_TREDE</name>
<dbReference type="OrthoDB" id="9898666at2"/>
<dbReference type="Proteomes" id="UP000008212">
    <property type="component" value="Chromosome"/>
</dbReference>
<dbReference type="AlphaFoldDB" id="Q73JA8"/>
<organism evidence="1 2">
    <name type="scientific">Treponema denticola (strain ATCC 35405 / DSM 14222 / CIP 103919 / JCM 8153 / KCTC 15104)</name>
    <dbReference type="NCBI Taxonomy" id="243275"/>
    <lineage>
        <taxon>Bacteria</taxon>
        <taxon>Pseudomonadati</taxon>
        <taxon>Spirochaetota</taxon>
        <taxon>Spirochaetia</taxon>
        <taxon>Spirochaetales</taxon>
        <taxon>Treponemataceae</taxon>
        <taxon>Treponema</taxon>
    </lineage>
</organism>
<protein>
    <submittedName>
        <fullName evidence="1">Uncharacterized protein</fullName>
    </submittedName>
</protein>
<dbReference type="HOGENOM" id="CLU_3278175_0_0_12"/>
<dbReference type="PaxDb" id="243275-TDE_2667"/>
<accession>Q73JA8</accession>
<evidence type="ECO:0000313" key="2">
    <source>
        <dbReference type="Proteomes" id="UP000008212"/>
    </source>
</evidence>
<dbReference type="KEGG" id="tde:TDE_2667"/>
<proteinExistence type="predicted"/>